<evidence type="ECO:0000256" key="6">
    <source>
        <dbReference type="SAM" id="MobiDB-lite"/>
    </source>
</evidence>
<organism evidence="8 9">
    <name type="scientific">Candidatus Phosphoribacter hodrii</name>
    <dbReference type="NCBI Taxonomy" id="2953743"/>
    <lineage>
        <taxon>Bacteria</taxon>
        <taxon>Bacillati</taxon>
        <taxon>Actinomycetota</taxon>
        <taxon>Actinomycetes</taxon>
        <taxon>Micrococcales</taxon>
        <taxon>Dermatophilaceae</taxon>
        <taxon>Candidatus Phosphoribacter</taxon>
    </lineage>
</organism>
<evidence type="ECO:0000313" key="9">
    <source>
        <dbReference type="Proteomes" id="UP000726105"/>
    </source>
</evidence>
<dbReference type="Gene3D" id="3.40.50.300">
    <property type="entry name" value="P-loop containing nucleotide triphosphate hydrolases"/>
    <property type="match status" value="1"/>
</dbReference>
<evidence type="ECO:0000256" key="5">
    <source>
        <dbReference type="PROSITE-ProRule" id="PRU00560"/>
    </source>
</evidence>
<feature type="region of interest" description="Disordered" evidence="6">
    <location>
        <begin position="169"/>
        <end position="343"/>
    </location>
</feature>
<dbReference type="GO" id="GO:0005524">
    <property type="term" value="F:ATP binding"/>
    <property type="evidence" value="ECO:0007669"/>
    <property type="project" value="UniProtKB-UniRule"/>
</dbReference>
<dbReference type="Gene3D" id="1.10.10.160">
    <property type="match status" value="1"/>
</dbReference>
<dbReference type="InterPro" id="IPR013986">
    <property type="entry name" value="DExx_box_DNA_helicase_dom_sf"/>
</dbReference>
<dbReference type="GO" id="GO:0004386">
    <property type="term" value="F:helicase activity"/>
    <property type="evidence" value="ECO:0007669"/>
    <property type="project" value="UniProtKB-UniRule"/>
</dbReference>
<reference evidence="8 9" key="1">
    <citation type="submission" date="2020-10" db="EMBL/GenBank/DDBJ databases">
        <title>Connecting structure to function with the recovery of over 1000 high-quality activated sludge metagenome-assembled genomes encoding full-length rRNA genes using long-read sequencing.</title>
        <authorList>
            <person name="Singleton C.M."/>
            <person name="Petriglieri F."/>
            <person name="Kristensen J.M."/>
            <person name="Kirkegaard R.H."/>
            <person name="Michaelsen T.Y."/>
            <person name="Andersen M.H."/>
            <person name="Karst S.M."/>
            <person name="Dueholm M.S."/>
            <person name="Nielsen P.H."/>
            <person name="Albertsen M."/>
        </authorList>
    </citation>
    <scope>NUCLEOTIDE SEQUENCE [LARGE SCALE GENOMIC DNA]</scope>
    <source>
        <strain evidence="8">Ega_18-Q3-R5-49_MAXAC.001</strain>
    </source>
</reference>
<feature type="compositionally biased region" description="Polar residues" evidence="6">
    <location>
        <begin position="174"/>
        <end position="183"/>
    </location>
</feature>
<evidence type="ECO:0000256" key="2">
    <source>
        <dbReference type="ARBA" id="ARBA00022801"/>
    </source>
</evidence>
<dbReference type="EMBL" id="JADJIB010000001">
    <property type="protein sequence ID" value="MBK7271689.1"/>
    <property type="molecule type" value="Genomic_DNA"/>
</dbReference>
<evidence type="ECO:0000256" key="4">
    <source>
        <dbReference type="ARBA" id="ARBA00022840"/>
    </source>
</evidence>
<name>A0A935M5C7_9MICO</name>
<evidence type="ECO:0000256" key="1">
    <source>
        <dbReference type="ARBA" id="ARBA00022741"/>
    </source>
</evidence>
<dbReference type="SUPFAM" id="SSF52540">
    <property type="entry name" value="P-loop containing nucleoside triphosphate hydrolases"/>
    <property type="match status" value="1"/>
</dbReference>
<keyword evidence="2 5" id="KW-0378">Hydrolase</keyword>
<feature type="compositionally biased region" description="Basic and acidic residues" evidence="6">
    <location>
        <begin position="313"/>
        <end position="331"/>
    </location>
</feature>
<accession>A0A935M5C7</accession>
<feature type="domain" description="UvrD-like helicase ATP-binding" evidence="7">
    <location>
        <begin position="15"/>
        <end position="343"/>
    </location>
</feature>
<dbReference type="PROSITE" id="PS51198">
    <property type="entry name" value="UVRD_HELICASE_ATP_BIND"/>
    <property type="match status" value="1"/>
</dbReference>
<evidence type="ECO:0000256" key="3">
    <source>
        <dbReference type="ARBA" id="ARBA00022806"/>
    </source>
</evidence>
<keyword evidence="4 5" id="KW-0067">ATP-binding</keyword>
<feature type="compositionally biased region" description="Low complexity" evidence="6">
    <location>
        <begin position="209"/>
        <end position="227"/>
    </location>
</feature>
<dbReference type="AlphaFoldDB" id="A0A935M5C7"/>
<sequence>MLTLRRAPALVVEAPTLDAQQQAALALDAPVVRVLGGPGTGTSTVAVEVVLDRVDRLGFTPDQCLVLAPTRLAAAALRDRLTARLARTSTEPLARTHRAFGFAVLRREATLRGAPAPAAQRPEQDVVLRDLLAGHVASGGGPQWPERVAAALGTRGFRAELRDLLARAVEHGSTRPTSPSSDVGTAALSGCPQPRSSTNTTRSRRCRSRVPTTLRGSSPRPRTCSRTTPRRSRRVREQVRLIVVDDAQEAHVGRRPAPADHRPSRNPGHPPQRPRQRRQTFRGADPGCCGGTGGPLCATRPRWSAHGIPDADPAPRRGERGCAPDRGDRRRGPARVPACARRR</sequence>
<proteinExistence type="predicted"/>
<dbReference type="Proteomes" id="UP000726105">
    <property type="component" value="Unassembled WGS sequence"/>
</dbReference>
<dbReference type="InterPro" id="IPR027417">
    <property type="entry name" value="P-loop_NTPase"/>
</dbReference>
<keyword evidence="1 5" id="KW-0547">Nucleotide-binding</keyword>
<evidence type="ECO:0000259" key="7">
    <source>
        <dbReference type="PROSITE" id="PS51198"/>
    </source>
</evidence>
<dbReference type="Pfam" id="PF00580">
    <property type="entry name" value="UvrD-helicase"/>
    <property type="match status" value="1"/>
</dbReference>
<dbReference type="GO" id="GO:0016787">
    <property type="term" value="F:hydrolase activity"/>
    <property type="evidence" value="ECO:0007669"/>
    <property type="project" value="UniProtKB-UniRule"/>
</dbReference>
<protein>
    <submittedName>
        <fullName evidence="8">AAA family ATPase</fullName>
    </submittedName>
</protein>
<feature type="compositionally biased region" description="Basic and acidic residues" evidence="6">
    <location>
        <begin position="248"/>
        <end position="263"/>
    </location>
</feature>
<feature type="binding site" evidence="5">
    <location>
        <begin position="36"/>
        <end position="43"/>
    </location>
    <ligand>
        <name>ATP</name>
        <dbReference type="ChEBI" id="CHEBI:30616"/>
    </ligand>
</feature>
<comment type="caution">
    <text evidence="8">The sequence shown here is derived from an EMBL/GenBank/DDBJ whole genome shotgun (WGS) entry which is preliminary data.</text>
</comment>
<keyword evidence="3 5" id="KW-0347">Helicase</keyword>
<feature type="compositionally biased region" description="Low complexity" evidence="6">
    <location>
        <begin position="334"/>
        <end position="343"/>
    </location>
</feature>
<dbReference type="InterPro" id="IPR014016">
    <property type="entry name" value="UvrD-like_ATP-bd"/>
</dbReference>
<evidence type="ECO:0000313" key="8">
    <source>
        <dbReference type="EMBL" id="MBK7271689.1"/>
    </source>
</evidence>
<gene>
    <name evidence="8" type="ORF">IPI13_00435</name>
</gene>